<evidence type="ECO:0000313" key="3">
    <source>
        <dbReference type="Proteomes" id="UP000005239"/>
    </source>
</evidence>
<evidence type="ECO:0000313" key="2">
    <source>
        <dbReference type="EnsemblMetazoa" id="PPA42678.1"/>
    </source>
</evidence>
<name>A0A2A6BVC8_PRIPA</name>
<dbReference type="AlphaFoldDB" id="A0A2A6BVC8"/>
<sequence>MLFVFAQITRLKSSRHAGPIYAERFMKNDLDRRVQHQLLTRKPYFQKISTVAASRTPENRVSQNPTFLTVPSTSGFVRFLRERAHKDISAMPTSTINSMEKHVKNMAPVLSIAQALPTEGQVEMRRHRAAVGSRRPSVRCNDSRGLRSPYRARRPHQPFQSAPPPPHGRAARQRDEPSIDVKPQVKREILDDVDILIVGEKRGQVVLGAADTHETAIREFSLGSSTSLAGSTPSLLMLVVLKAHPMRLDP</sequence>
<feature type="compositionally biased region" description="Basic and acidic residues" evidence="1">
    <location>
        <begin position="172"/>
        <end position="181"/>
    </location>
</feature>
<proteinExistence type="predicted"/>
<dbReference type="EnsemblMetazoa" id="PPA42678.1">
    <property type="protein sequence ID" value="PPA42678.1"/>
    <property type="gene ID" value="WBGene00281047"/>
</dbReference>
<accession>A0A8R1YYP7</accession>
<reference evidence="3" key="1">
    <citation type="journal article" date="2008" name="Nat. Genet.">
        <title>The Pristionchus pacificus genome provides a unique perspective on nematode lifestyle and parasitism.</title>
        <authorList>
            <person name="Dieterich C."/>
            <person name="Clifton S.W."/>
            <person name="Schuster L.N."/>
            <person name="Chinwalla A."/>
            <person name="Delehaunty K."/>
            <person name="Dinkelacker I."/>
            <person name="Fulton L."/>
            <person name="Fulton R."/>
            <person name="Godfrey J."/>
            <person name="Minx P."/>
            <person name="Mitreva M."/>
            <person name="Roeseler W."/>
            <person name="Tian H."/>
            <person name="Witte H."/>
            <person name="Yang S.P."/>
            <person name="Wilson R.K."/>
            <person name="Sommer R.J."/>
        </authorList>
    </citation>
    <scope>NUCLEOTIDE SEQUENCE [LARGE SCALE GENOMIC DNA]</scope>
    <source>
        <strain evidence="3">PS312</strain>
    </source>
</reference>
<feature type="region of interest" description="Disordered" evidence="1">
    <location>
        <begin position="126"/>
        <end position="181"/>
    </location>
</feature>
<gene>
    <name evidence="2" type="primary">WBGene00281047</name>
</gene>
<reference evidence="2" key="2">
    <citation type="submission" date="2022-06" db="UniProtKB">
        <authorList>
            <consortium name="EnsemblMetazoa"/>
        </authorList>
    </citation>
    <scope>IDENTIFICATION</scope>
    <source>
        <strain evidence="2">PS312</strain>
    </source>
</reference>
<keyword evidence="3" id="KW-1185">Reference proteome</keyword>
<dbReference type="Proteomes" id="UP000005239">
    <property type="component" value="Unassembled WGS sequence"/>
</dbReference>
<accession>A0A2A6BVC8</accession>
<protein>
    <submittedName>
        <fullName evidence="2">Uncharacterized protein</fullName>
    </submittedName>
</protein>
<organism evidence="2 3">
    <name type="scientific">Pristionchus pacificus</name>
    <name type="common">Parasitic nematode worm</name>
    <dbReference type="NCBI Taxonomy" id="54126"/>
    <lineage>
        <taxon>Eukaryota</taxon>
        <taxon>Metazoa</taxon>
        <taxon>Ecdysozoa</taxon>
        <taxon>Nematoda</taxon>
        <taxon>Chromadorea</taxon>
        <taxon>Rhabditida</taxon>
        <taxon>Rhabditina</taxon>
        <taxon>Diplogasteromorpha</taxon>
        <taxon>Diplogasteroidea</taxon>
        <taxon>Neodiplogasteridae</taxon>
        <taxon>Pristionchus</taxon>
    </lineage>
</organism>
<evidence type="ECO:0000256" key="1">
    <source>
        <dbReference type="SAM" id="MobiDB-lite"/>
    </source>
</evidence>